<dbReference type="STRING" id="862908.BMS_1417"/>
<gene>
    <name evidence="4" type="ordered locus">BMS_1417</name>
</gene>
<dbReference type="HOGENOM" id="CLU_626662_0_0_7"/>
<evidence type="ECO:0000256" key="3">
    <source>
        <dbReference type="PROSITE-ProRule" id="PRU00339"/>
    </source>
</evidence>
<proteinExistence type="predicted"/>
<feature type="repeat" description="TPR" evidence="3">
    <location>
        <begin position="360"/>
        <end position="393"/>
    </location>
</feature>
<keyword evidence="5" id="KW-1185">Reference proteome</keyword>
<organism evidence="4 5">
    <name type="scientific">Halobacteriovorax marinus (strain ATCC BAA-682 / DSM 15412 / SJ)</name>
    <name type="common">Bacteriovorax marinus</name>
    <dbReference type="NCBI Taxonomy" id="862908"/>
    <lineage>
        <taxon>Bacteria</taxon>
        <taxon>Pseudomonadati</taxon>
        <taxon>Bdellovibrionota</taxon>
        <taxon>Bacteriovoracia</taxon>
        <taxon>Bacteriovoracales</taxon>
        <taxon>Halobacteriovoraceae</taxon>
        <taxon>Halobacteriovorax</taxon>
    </lineage>
</organism>
<dbReference type="InterPro" id="IPR019734">
    <property type="entry name" value="TPR_rpt"/>
</dbReference>
<dbReference type="PANTHER" id="PTHR45831">
    <property type="entry name" value="LD24721P"/>
    <property type="match status" value="1"/>
</dbReference>
<keyword evidence="1" id="KW-0677">Repeat</keyword>
<name>E1X053_HALMS</name>
<dbReference type="SUPFAM" id="SSF48452">
    <property type="entry name" value="TPR-like"/>
    <property type="match status" value="1"/>
</dbReference>
<dbReference type="PROSITE" id="PS50005">
    <property type="entry name" value="TPR"/>
    <property type="match status" value="1"/>
</dbReference>
<dbReference type="OrthoDB" id="129043at2"/>
<evidence type="ECO:0000313" key="5">
    <source>
        <dbReference type="Proteomes" id="UP000008963"/>
    </source>
</evidence>
<dbReference type="PATRIC" id="fig|862908.3.peg.1349"/>
<dbReference type="SMART" id="SM00028">
    <property type="entry name" value="TPR"/>
    <property type="match status" value="3"/>
</dbReference>
<dbReference type="GO" id="GO:0006620">
    <property type="term" value="P:post-translational protein targeting to endoplasmic reticulum membrane"/>
    <property type="evidence" value="ECO:0007669"/>
    <property type="project" value="TreeGrafter"/>
</dbReference>
<dbReference type="Pfam" id="PF13181">
    <property type="entry name" value="TPR_8"/>
    <property type="match status" value="2"/>
</dbReference>
<evidence type="ECO:0000313" key="4">
    <source>
        <dbReference type="EMBL" id="CBW26280.1"/>
    </source>
</evidence>
<protein>
    <submittedName>
        <fullName evidence="4">Uncharacterized protein</fullName>
    </submittedName>
</protein>
<dbReference type="RefSeq" id="WP_014244064.1">
    <property type="nucleotide sequence ID" value="NC_016620.1"/>
</dbReference>
<dbReference type="AlphaFoldDB" id="E1X053"/>
<dbReference type="Gene3D" id="1.25.40.10">
    <property type="entry name" value="Tetratricopeptide repeat domain"/>
    <property type="match status" value="2"/>
</dbReference>
<dbReference type="Proteomes" id="UP000008963">
    <property type="component" value="Chromosome"/>
</dbReference>
<dbReference type="InterPro" id="IPR011990">
    <property type="entry name" value="TPR-like_helical_dom_sf"/>
</dbReference>
<accession>E1X053</accession>
<dbReference type="PANTHER" id="PTHR45831:SF2">
    <property type="entry name" value="LD24721P"/>
    <property type="match status" value="1"/>
</dbReference>
<dbReference type="eggNOG" id="COG0457">
    <property type="taxonomic scope" value="Bacteria"/>
</dbReference>
<dbReference type="EMBL" id="FQ312005">
    <property type="protein sequence ID" value="CBW26280.1"/>
    <property type="molecule type" value="Genomic_DNA"/>
</dbReference>
<evidence type="ECO:0000256" key="1">
    <source>
        <dbReference type="ARBA" id="ARBA00022737"/>
    </source>
</evidence>
<reference evidence="5" key="1">
    <citation type="journal article" date="2013" name="ISME J.">
        <title>A small predatory core genome in the divergent marine Bacteriovorax marinus SJ and the terrestrial Bdellovibrio bacteriovorus.</title>
        <authorList>
            <person name="Crossman L.C."/>
            <person name="Chen H."/>
            <person name="Cerdeno-Tarraga A.M."/>
            <person name="Brooks K."/>
            <person name="Quail M.A."/>
            <person name="Pineiro S.A."/>
            <person name="Hobley L."/>
            <person name="Sockett R.E."/>
            <person name="Bentley S.D."/>
            <person name="Parkhill J."/>
            <person name="Williams H.N."/>
            <person name="Stine O.C."/>
        </authorList>
    </citation>
    <scope>NUCLEOTIDE SEQUENCE [LARGE SCALE GENOMIC DNA]</scope>
    <source>
        <strain evidence="5">ATCC BAA-682 / DSM 15412 / SJ</strain>
    </source>
</reference>
<keyword evidence="2 3" id="KW-0802">TPR repeat</keyword>
<evidence type="ECO:0000256" key="2">
    <source>
        <dbReference type="ARBA" id="ARBA00022803"/>
    </source>
</evidence>
<dbReference type="KEGG" id="bmx:BMS_1417"/>
<dbReference type="GO" id="GO:0060090">
    <property type="term" value="F:molecular adaptor activity"/>
    <property type="evidence" value="ECO:0007669"/>
    <property type="project" value="TreeGrafter"/>
</dbReference>
<dbReference type="InterPro" id="IPR047150">
    <property type="entry name" value="SGT"/>
</dbReference>
<dbReference type="GO" id="GO:0016020">
    <property type="term" value="C:membrane"/>
    <property type="evidence" value="ECO:0007669"/>
    <property type="project" value="TreeGrafter"/>
</dbReference>
<dbReference type="GO" id="GO:0072380">
    <property type="term" value="C:TRC complex"/>
    <property type="evidence" value="ECO:0007669"/>
    <property type="project" value="TreeGrafter"/>
</dbReference>
<sequence>MKENKGTLILMEENIRNLLTSELHCAWSYYERLIHAISDLSKIAQLPESKELTQKMNFDIVELLEVHVFSKDFINENVRNITLRELKYKCKDTTDLLERMIRLELNSEKTLDTTVNFINLLYEYAHEWHHLLSDFTDISIQLPRVNLIEAVVTSPKYLMDMEDEMNNTLKEESEELVDSTPRLHQSGFSIIDGGAQDDELSLEDDYDDIDEDSDHDDEGEEDKIIPLFKLDKENIIRFQGAGLGSIGSLEWQRDKKYDKLLHEGHEAVFEKNFAEALEKFTRALNYKETAEVLTLIGWVHSLDGRLDKAKTFCLKAIQTDADYGPPYNDLGTYLLSEGQVEESLKWFEMAKKSINYQNREYPYINAGRAYMTVKNLPKALEEFSKALTLAPYHEELHATVERLKKSIHTSSNKEEFKVNWDISEEVENSETDDSPVN</sequence>